<dbReference type="AlphaFoldDB" id="E2ZCW6"/>
<dbReference type="InterPro" id="IPR036477">
    <property type="entry name" value="Formyl_transf_N_sf"/>
</dbReference>
<comment type="function">
    <text evidence="4">Catalyzes the transfer of a formyl group from 10-formyltetrahydrofolate to 5-phospho-ribosyl-glycinamide (GAR), producing 5-phospho-ribosyl-N-formylglycinamide (FGAR) and tetrahydrofolate.</text>
</comment>
<dbReference type="HAMAP" id="MF_01930">
    <property type="entry name" value="PurN"/>
    <property type="match status" value="1"/>
</dbReference>
<comment type="similarity">
    <text evidence="4">Belongs to the GART family.</text>
</comment>
<comment type="caution">
    <text evidence="6">The sequence shown here is derived from an EMBL/GenBank/DDBJ whole genome shotgun (WGS) entry which is preliminary data.</text>
</comment>
<dbReference type="CDD" id="cd08645">
    <property type="entry name" value="FMT_core_GART"/>
    <property type="match status" value="1"/>
</dbReference>
<evidence type="ECO:0000256" key="1">
    <source>
        <dbReference type="ARBA" id="ARBA00005054"/>
    </source>
</evidence>
<dbReference type="eggNOG" id="COG0299">
    <property type="taxonomic scope" value="Bacteria"/>
</dbReference>
<dbReference type="InterPro" id="IPR002376">
    <property type="entry name" value="Formyl_transf_N"/>
</dbReference>
<dbReference type="InterPro" id="IPR004607">
    <property type="entry name" value="GART"/>
</dbReference>
<dbReference type="OrthoDB" id="9806170at2"/>
<evidence type="ECO:0000259" key="5">
    <source>
        <dbReference type="Pfam" id="PF00551"/>
    </source>
</evidence>
<accession>E2ZCW6</accession>
<keyword evidence="3 4" id="KW-0658">Purine biosynthesis</keyword>
<proteinExistence type="inferred from homology"/>
<protein>
    <recommendedName>
        <fullName evidence="4">Phosphoribosylglycinamide formyltransferase</fullName>
        <ecNumber evidence="4">2.1.2.2</ecNumber>
    </recommendedName>
    <alternativeName>
        <fullName evidence="4">5'-phosphoribosylglycinamide transformylase</fullName>
    </alternativeName>
    <alternativeName>
        <fullName evidence="4">GAR transformylase</fullName>
        <shortName evidence="4">GART</shortName>
    </alternativeName>
</protein>
<evidence type="ECO:0000256" key="3">
    <source>
        <dbReference type="ARBA" id="ARBA00022755"/>
    </source>
</evidence>
<dbReference type="Pfam" id="PF00551">
    <property type="entry name" value="Formyl_trans_N"/>
    <property type="match status" value="1"/>
</dbReference>
<feature type="domain" description="Formyl transferase N-terminal" evidence="5">
    <location>
        <begin position="4"/>
        <end position="184"/>
    </location>
</feature>
<feature type="binding site" evidence="4">
    <location>
        <begin position="14"/>
        <end position="16"/>
    </location>
    <ligand>
        <name>N(1)-(5-phospho-beta-D-ribosyl)glycinamide</name>
        <dbReference type="ChEBI" id="CHEBI:143788"/>
    </ligand>
</feature>
<dbReference type="RefSeq" id="WP_006942170.1">
    <property type="nucleotide sequence ID" value="NZ_GL538208.1"/>
</dbReference>
<sequence>MTEKRIIVFASGRGSNAEALHDAMEKGEINGRFVAAVCDNPQAPFIEKARSWGLPVIIADRKSFASQGEFEHYISEEIAPYQADLICLAGFMRILSGDFIAPYEYKIINIHPALLPSFKGLHGQRQAWEAGVKVAGCTVHFVVPDMDAGPIIIQETVPVKDDDTADTLAARILTKEHPSYVRAVALFCDDKLEISGNRVRIKE</sequence>
<comment type="caution">
    <text evidence="4">Lacks conserved residue(s) required for the propagation of feature annotation.</text>
</comment>
<dbReference type="EC" id="2.1.2.2" evidence="4"/>
<dbReference type="Gene3D" id="3.40.50.170">
    <property type="entry name" value="Formyl transferase, N-terminal domain"/>
    <property type="match status" value="1"/>
</dbReference>
<comment type="catalytic activity">
    <reaction evidence="4">
        <text>N(1)-(5-phospho-beta-D-ribosyl)glycinamide + (6R)-10-formyltetrahydrofolate = N(2)-formyl-N(1)-(5-phospho-beta-D-ribosyl)glycinamide + (6S)-5,6,7,8-tetrahydrofolate + H(+)</text>
        <dbReference type="Rhea" id="RHEA:15053"/>
        <dbReference type="ChEBI" id="CHEBI:15378"/>
        <dbReference type="ChEBI" id="CHEBI:57453"/>
        <dbReference type="ChEBI" id="CHEBI:143788"/>
        <dbReference type="ChEBI" id="CHEBI:147286"/>
        <dbReference type="ChEBI" id="CHEBI:195366"/>
        <dbReference type="EC" id="2.1.2.2"/>
    </reaction>
</comment>
<reference evidence="6 7" key="1">
    <citation type="submission" date="2010-08" db="EMBL/GenBank/DDBJ databases">
        <authorList>
            <person name="Weinstock G."/>
            <person name="Sodergren E."/>
            <person name="Clifton S."/>
            <person name="Fulton L."/>
            <person name="Fulton B."/>
            <person name="Courtney L."/>
            <person name="Fronick C."/>
            <person name="Harrison M."/>
            <person name="Strong C."/>
            <person name="Farmer C."/>
            <person name="Delahaunty K."/>
            <person name="Markovic C."/>
            <person name="Hall O."/>
            <person name="Minx P."/>
            <person name="Tomlinson C."/>
            <person name="Mitreva M."/>
            <person name="Hou S."/>
            <person name="Chen J."/>
            <person name="Wollam A."/>
            <person name="Pepin K.H."/>
            <person name="Johnson M."/>
            <person name="Bhonagiri V."/>
            <person name="Zhang X."/>
            <person name="Suruliraj S."/>
            <person name="Warren W."/>
            <person name="Chinwalla A."/>
            <person name="Mardis E.R."/>
            <person name="Wilson R.K."/>
        </authorList>
    </citation>
    <scope>NUCLEOTIDE SEQUENCE [LARGE SCALE GENOMIC DNA]</scope>
    <source>
        <strain evidence="6 7">F0359</strain>
    </source>
</reference>
<feature type="site" description="Raises pKa of active site His" evidence="4">
    <location>
        <position position="147"/>
    </location>
</feature>
<evidence type="ECO:0000313" key="6">
    <source>
        <dbReference type="EMBL" id="EFQ03887.1"/>
    </source>
</evidence>
<dbReference type="HOGENOM" id="CLU_038395_1_0_9"/>
<feature type="binding site" evidence="4">
    <location>
        <begin position="92"/>
        <end position="95"/>
    </location>
    <ligand>
        <name>(6R)-10-formyltetrahydrofolate</name>
        <dbReference type="ChEBI" id="CHEBI:195366"/>
    </ligand>
</feature>
<evidence type="ECO:0000313" key="7">
    <source>
        <dbReference type="Proteomes" id="UP000003195"/>
    </source>
</evidence>
<gene>
    <name evidence="4 6" type="primary">purN</name>
    <name evidence="6" type="ORF">HMPREF9429_01070</name>
</gene>
<name>E2ZCW6_9FIRM</name>
<dbReference type="GO" id="GO:0005829">
    <property type="term" value="C:cytosol"/>
    <property type="evidence" value="ECO:0007669"/>
    <property type="project" value="TreeGrafter"/>
</dbReference>
<dbReference type="STRING" id="706434.HMPREF9429_01070"/>
<feature type="binding site" evidence="4">
    <location>
        <position position="109"/>
    </location>
    <ligand>
        <name>(6R)-10-formyltetrahydrofolate</name>
        <dbReference type="ChEBI" id="CHEBI:195366"/>
    </ligand>
</feature>
<dbReference type="Proteomes" id="UP000003195">
    <property type="component" value="Unassembled WGS sequence"/>
</dbReference>
<comment type="pathway">
    <text evidence="1 4">Purine metabolism; IMP biosynthesis via de novo pathway; N(2)-formyl-N(1)-(5-phospho-D-ribosyl)glycinamide from N(1)-(5-phospho-D-ribosyl)glycinamide (10-formyl THF route): step 1/1.</text>
</comment>
<keyword evidence="7" id="KW-1185">Reference proteome</keyword>
<keyword evidence="2 4" id="KW-0808">Transferase</keyword>
<feature type="active site" description="Proton donor" evidence="4">
    <location>
        <position position="111"/>
    </location>
</feature>
<evidence type="ECO:0000256" key="2">
    <source>
        <dbReference type="ARBA" id="ARBA00022679"/>
    </source>
</evidence>
<dbReference type="GO" id="GO:0006189">
    <property type="term" value="P:'de novo' IMP biosynthetic process"/>
    <property type="evidence" value="ECO:0007669"/>
    <property type="project" value="UniProtKB-UniRule"/>
</dbReference>
<dbReference type="UniPathway" id="UPA00074">
    <property type="reaction ID" value="UER00126"/>
</dbReference>
<dbReference type="NCBIfam" id="TIGR00639">
    <property type="entry name" value="PurN"/>
    <property type="match status" value="1"/>
</dbReference>
<dbReference type="GO" id="GO:0004644">
    <property type="term" value="F:phosphoribosylglycinamide formyltransferase activity"/>
    <property type="evidence" value="ECO:0007669"/>
    <property type="project" value="UniProtKB-UniRule"/>
</dbReference>
<dbReference type="PANTHER" id="PTHR43369:SF2">
    <property type="entry name" value="PHOSPHORIBOSYLGLYCINAMIDE FORMYLTRANSFERASE"/>
    <property type="match status" value="1"/>
</dbReference>
<organism evidence="6 7">
    <name type="scientific">Megasphaera micronuciformis F0359</name>
    <dbReference type="NCBI Taxonomy" id="706434"/>
    <lineage>
        <taxon>Bacteria</taxon>
        <taxon>Bacillati</taxon>
        <taxon>Bacillota</taxon>
        <taxon>Negativicutes</taxon>
        <taxon>Veillonellales</taxon>
        <taxon>Veillonellaceae</taxon>
        <taxon>Megasphaera</taxon>
    </lineage>
</organism>
<dbReference type="SUPFAM" id="SSF53328">
    <property type="entry name" value="Formyltransferase"/>
    <property type="match status" value="1"/>
</dbReference>
<dbReference type="PANTHER" id="PTHR43369">
    <property type="entry name" value="PHOSPHORIBOSYLGLYCINAMIDE FORMYLTRANSFERASE"/>
    <property type="match status" value="1"/>
</dbReference>
<dbReference type="EMBL" id="AECS01000037">
    <property type="protein sequence ID" value="EFQ03887.1"/>
    <property type="molecule type" value="Genomic_DNA"/>
</dbReference>
<evidence type="ECO:0000256" key="4">
    <source>
        <dbReference type="HAMAP-Rule" id="MF_01930"/>
    </source>
</evidence>